<sequence length="83" mass="9172">MAKNSAFMKPLTVSPELAAVVGKGPMARSEVVKKLWVYIKGHNLQDPTNKRNINADENLKKVFGGKGTVDMFEMTKLVSKHLS</sequence>
<evidence type="ECO:0000313" key="2">
    <source>
        <dbReference type="EMBL" id="OGG71578.1"/>
    </source>
</evidence>
<dbReference type="AlphaFoldDB" id="A0A1F6ED44"/>
<gene>
    <name evidence="2" type="ORF">A3A35_01770</name>
</gene>
<feature type="domain" description="DM2" evidence="1">
    <location>
        <begin position="6"/>
        <end position="83"/>
    </location>
</feature>
<evidence type="ECO:0000313" key="3">
    <source>
        <dbReference type="Proteomes" id="UP000179115"/>
    </source>
</evidence>
<accession>A0A1F6ED44</accession>
<evidence type="ECO:0000259" key="1">
    <source>
        <dbReference type="PROSITE" id="PS51925"/>
    </source>
</evidence>
<name>A0A1F6ED44_9BACT</name>
<comment type="caution">
    <text evidence="2">The sequence shown here is derived from an EMBL/GenBank/DDBJ whole genome shotgun (WGS) entry which is preliminary data.</text>
</comment>
<dbReference type="PANTHER" id="PTHR13844">
    <property type="entry name" value="SWI/SNF-RELATED MATRIX-ASSOCIATED ACTIN-DEPENDENT REGULATOR OF CHROMATIN SUBFAMILY D"/>
    <property type="match status" value="1"/>
</dbReference>
<dbReference type="Pfam" id="PF02201">
    <property type="entry name" value="SWIB"/>
    <property type="match status" value="1"/>
</dbReference>
<dbReference type="Gene3D" id="1.10.245.10">
    <property type="entry name" value="SWIB/MDM2 domain"/>
    <property type="match status" value="1"/>
</dbReference>
<organism evidence="2 3">
    <name type="scientific">Candidatus Kaiserbacteria bacterium RIFCSPLOWO2_01_FULL_51_21</name>
    <dbReference type="NCBI Taxonomy" id="1798508"/>
    <lineage>
        <taxon>Bacteria</taxon>
        <taxon>Candidatus Kaiseribacteriota</taxon>
    </lineage>
</organism>
<dbReference type="EMBL" id="MFLV01000014">
    <property type="protein sequence ID" value="OGG71578.1"/>
    <property type="molecule type" value="Genomic_DNA"/>
</dbReference>
<dbReference type="PROSITE" id="PS51925">
    <property type="entry name" value="SWIB_MDM2"/>
    <property type="match status" value="1"/>
</dbReference>
<dbReference type="SMART" id="SM00151">
    <property type="entry name" value="SWIB"/>
    <property type="match status" value="1"/>
</dbReference>
<dbReference type="Proteomes" id="UP000179115">
    <property type="component" value="Unassembled WGS sequence"/>
</dbReference>
<protein>
    <recommendedName>
        <fullName evidence="1">DM2 domain-containing protein</fullName>
    </recommendedName>
</protein>
<dbReference type="InterPro" id="IPR019835">
    <property type="entry name" value="SWIB_domain"/>
</dbReference>
<dbReference type="InterPro" id="IPR003121">
    <property type="entry name" value="SWIB_MDM2_domain"/>
</dbReference>
<dbReference type="InterPro" id="IPR036885">
    <property type="entry name" value="SWIB_MDM2_dom_sf"/>
</dbReference>
<dbReference type="SUPFAM" id="SSF47592">
    <property type="entry name" value="SWIB/MDM2 domain"/>
    <property type="match status" value="1"/>
</dbReference>
<proteinExistence type="predicted"/>
<dbReference type="STRING" id="1798508.A3A35_01770"/>
<reference evidence="2 3" key="1">
    <citation type="journal article" date="2016" name="Nat. Commun.">
        <title>Thousands of microbial genomes shed light on interconnected biogeochemical processes in an aquifer system.</title>
        <authorList>
            <person name="Anantharaman K."/>
            <person name="Brown C.T."/>
            <person name="Hug L.A."/>
            <person name="Sharon I."/>
            <person name="Castelle C.J."/>
            <person name="Probst A.J."/>
            <person name="Thomas B.C."/>
            <person name="Singh A."/>
            <person name="Wilkins M.J."/>
            <person name="Karaoz U."/>
            <person name="Brodie E.L."/>
            <person name="Williams K.H."/>
            <person name="Hubbard S.S."/>
            <person name="Banfield J.F."/>
        </authorList>
    </citation>
    <scope>NUCLEOTIDE SEQUENCE [LARGE SCALE GENOMIC DNA]</scope>
</reference>
<dbReference type="CDD" id="cd10567">
    <property type="entry name" value="SWIB-MDM2_like"/>
    <property type="match status" value="1"/>
</dbReference>